<dbReference type="KEGG" id="pnl:PNK_1371"/>
<dbReference type="AlphaFoldDB" id="A0A0U5JAY3"/>
<keyword evidence="3" id="KW-1003">Cell membrane</keyword>
<feature type="transmembrane region" description="Helical" evidence="7">
    <location>
        <begin position="136"/>
        <end position="155"/>
    </location>
</feature>
<dbReference type="InterPro" id="IPR006307">
    <property type="entry name" value="BsaZ-like"/>
</dbReference>
<dbReference type="STRING" id="389348.PNK_1371"/>
<dbReference type="PATRIC" id="fig|389348.3.peg.1534"/>
<dbReference type="Pfam" id="PF01312">
    <property type="entry name" value="Bac_export_2"/>
    <property type="match status" value="1"/>
</dbReference>
<dbReference type="FunCoup" id="A0A0U5JAY3">
    <property type="interactions" value="47"/>
</dbReference>
<dbReference type="PRINTS" id="PR00950">
    <property type="entry name" value="TYPE3IMSPROT"/>
</dbReference>
<evidence type="ECO:0000256" key="7">
    <source>
        <dbReference type="SAM" id="Phobius"/>
    </source>
</evidence>
<evidence type="ECO:0000256" key="2">
    <source>
        <dbReference type="ARBA" id="ARBA00010690"/>
    </source>
</evidence>
<evidence type="ECO:0000256" key="5">
    <source>
        <dbReference type="ARBA" id="ARBA00022989"/>
    </source>
</evidence>
<evidence type="ECO:0000256" key="4">
    <source>
        <dbReference type="ARBA" id="ARBA00022692"/>
    </source>
</evidence>
<evidence type="ECO:0000256" key="1">
    <source>
        <dbReference type="ARBA" id="ARBA00004651"/>
    </source>
</evidence>
<keyword evidence="9" id="KW-1185">Reference proteome</keyword>
<accession>A0A0U5JAY3</accession>
<feature type="transmembrane region" description="Helical" evidence="7">
    <location>
        <begin position="175"/>
        <end position="205"/>
    </location>
</feature>
<evidence type="ECO:0000256" key="3">
    <source>
        <dbReference type="ARBA" id="ARBA00022475"/>
    </source>
</evidence>
<dbReference type="Proteomes" id="UP000069902">
    <property type="component" value="Chromosome cPNK"/>
</dbReference>
<dbReference type="SUPFAM" id="SSF160544">
    <property type="entry name" value="EscU C-terminal domain-like"/>
    <property type="match status" value="1"/>
</dbReference>
<reference evidence="9" key="1">
    <citation type="submission" date="2015-09" db="EMBL/GenBank/DDBJ databases">
        <authorList>
            <person name="Bertelli C."/>
        </authorList>
    </citation>
    <scope>NUCLEOTIDE SEQUENCE [LARGE SCALE GENOMIC DNA]</scope>
    <source>
        <strain evidence="9">KNic</strain>
    </source>
</reference>
<evidence type="ECO:0000256" key="6">
    <source>
        <dbReference type="ARBA" id="ARBA00023136"/>
    </source>
</evidence>
<name>A0A0U5JAY3_9BACT</name>
<dbReference type="InParanoid" id="A0A0U5JAY3"/>
<keyword evidence="4 7" id="KW-0812">Transmembrane</keyword>
<keyword evidence="6 7" id="KW-0472">Membrane</keyword>
<dbReference type="InterPro" id="IPR006135">
    <property type="entry name" value="T3SS_substrate_exporter"/>
</dbReference>
<dbReference type="NCBIfam" id="NF004950">
    <property type="entry name" value="PRK06298.1"/>
    <property type="match status" value="1"/>
</dbReference>
<dbReference type="InterPro" id="IPR029025">
    <property type="entry name" value="T3SS_substrate_exporter_C"/>
</dbReference>
<proteinExistence type="inferred from homology"/>
<keyword evidence="5 7" id="KW-1133">Transmembrane helix</keyword>
<protein>
    <submittedName>
        <fullName evidence="8">Type III secretion inner membrane protein SctU</fullName>
    </submittedName>
</protein>
<evidence type="ECO:0000313" key="9">
    <source>
        <dbReference type="Proteomes" id="UP000069902"/>
    </source>
</evidence>
<dbReference type="Gene3D" id="6.10.250.2080">
    <property type="match status" value="1"/>
</dbReference>
<dbReference type="Gene3D" id="3.40.1690.10">
    <property type="entry name" value="secretion proteins EscU"/>
    <property type="match status" value="1"/>
</dbReference>
<dbReference type="RefSeq" id="WP_032125708.1">
    <property type="nucleotide sequence ID" value="NZ_LN879502.1"/>
</dbReference>
<dbReference type="GO" id="GO:0009306">
    <property type="term" value="P:protein secretion"/>
    <property type="evidence" value="ECO:0007669"/>
    <property type="project" value="InterPro"/>
</dbReference>
<feature type="transmembrane region" description="Helical" evidence="7">
    <location>
        <begin position="82"/>
        <end position="115"/>
    </location>
</feature>
<comment type="subcellular location">
    <subcellularLocation>
        <location evidence="1">Cell membrane</location>
        <topology evidence="1">Multi-pass membrane protein</topology>
    </subcellularLocation>
</comment>
<dbReference type="PANTHER" id="PTHR30531">
    <property type="entry name" value="FLAGELLAR BIOSYNTHETIC PROTEIN FLHB"/>
    <property type="match status" value="1"/>
</dbReference>
<evidence type="ECO:0000313" key="8">
    <source>
        <dbReference type="EMBL" id="CUI16984.1"/>
    </source>
</evidence>
<comment type="similarity">
    <text evidence="2">Belongs to the type III secretion exporter family.</text>
</comment>
<organism evidence="8 9">
    <name type="scientific">Candidatus Protochlamydia naegleriophila</name>
    <dbReference type="NCBI Taxonomy" id="389348"/>
    <lineage>
        <taxon>Bacteria</taxon>
        <taxon>Pseudomonadati</taxon>
        <taxon>Chlamydiota</taxon>
        <taxon>Chlamydiia</taxon>
        <taxon>Parachlamydiales</taxon>
        <taxon>Parachlamydiaceae</taxon>
        <taxon>Candidatus Protochlamydia</taxon>
    </lineage>
</organism>
<feature type="transmembrane region" description="Helical" evidence="7">
    <location>
        <begin position="28"/>
        <end position="49"/>
    </location>
</feature>
<sequence length="357" mass="39892">MGDKTEKATPKKLKDAKKKGQIAKSQDLPTAFTFIASVAIILALATSLYHQLADFLVATFRSVGNPELTTVILNLFFKANEVIFLASIPTMALVAMVGVTITFLTVGPVFAPEVFKFDIKKFNPVDNLKSKFKLKTLVELIKSLLKVGIAAYLIYRVMYNSIPVLIQTVSMPISGALIVFHAFLIEVVLKVGLFFIVVAIADFIYQKKTFAKEMMMEKFEVKQEYKNSEGDPHIKGKRRQIAQEIAYQEGPTGGVKRAQAVVTNPTHLAIAIGYERHMDAAPYILAMGKDILAERIVKIAEKNDIPVLRNIPLAHKLWEEGEIYEYVPEDTYEALAEIMRWIASLKDGTEIPEPLNL</sequence>
<dbReference type="NCBIfam" id="TIGR01404">
    <property type="entry name" value="FlhB_rel_III"/>
    <property type="match status" value="1"/>
</dbReference>
<dbReference type="EMBL" id="LN879502">
    <property type="protein sequence ID" value="CUI16984.1"/>
    <property type="molecule type" value="Genomic_DNA"/>
</dbReference>
<dbReference type="PANTHER" id="PTHR30531:SF12">
    <property type="entry name" value="FLAGELLAR BIOSYNTHETIC PROTEIN FLHB"/>
    <property type="match status" value="1"/>
</dbReference>
<gene>
    <name evidence="8" type="primary">sctU</name>
    <name evidence="8" type="ORF">PNK_1371</name>
</gene>
<dbReference type="GO" id="GO:0005886">
    <property type="term" value="C:plasma membrane"/>
    <property type="evidence" value="ECO:0007669"/>
    <property type="project" value="UniProtKB-SubCell"/>
</dbReference>